<dbReference type="InterPro" id="IPR035996">
    <property type="entry name" value="4pyrrol_Methylase_sf"/>
</dbReference>
<dbReference type="PANTHER" id="PTHR45790:SF3">
    <property type="entry name" value="S-ADENOSYL-L-METHIONINE-DEPENDENT UROPORPHYRINOGEN III METHYLTRANSFERASE, CHLOROPLASTIC"/>
    <property type="match status" value="1"/>
</dbReference>
<protein>
    <submittedName>
        <fullName evidence="19">Siroheme synthase CysG</fullName>
        <ecNumber evidence="19">1.3.1.76</ecNumber>
        <ecNumber evidence="19">2.1.1.107</ecNumber>
        <ecNumber evidence="19">4.99.1.4</ecNumber>
    </submittedName>
</protein>
<dbReference type="InterPro" id="IPR006367">
    <property type="entry name" value="Sirohaem_synthase_N"/>
</dbReference>
<keyword evidence="7 19" id="KW-0560">Oxidoreductase</keyword>
<comment type="catalytic activity">
    <reaction evidence="13">
        <text>precorrin-2 + NAD(+) = sirohydrochlorin + NADH + 2 H(+)</text>
        <dbReference type="Rhea" id="RHEA:15613"/>
        <dbReference type="ChEBI" id="CHEBI:15378"/>
        <dbReference type="ChEBI" id="CHEBI:57540"/>
        <dbReference type="ChEBI" id="CHEBI:57945"/>
        <dbReference type="ChEBI" id="CHEBI:58351"/>
        <dbReference type="ChEBI" id="CHEBI:58827"/>
        <dbReference type="EC" id="1.3.1.76"/>
    </reaction>
</comment>
<dbReference type="InterPro" id="IPR003043">
    <property type="entry name" value="Uropor_MeTrfase_CS"/>
</dbReference>
<keyword evidence="3" id="KW-0169">Cobalamin biosynthesis</keyword>
<evidence type="ECO:0000256" key="11">
    <source>
        <dbReference type="ARBA" id="ARBA00023268"/>
    </source>
</evidence>
<dbReference type="FunFam" id="3.40.1010.10:FF:000001">
    <property type="entry name" value="Siroheme synthase"/>
    <property type="match status" value="1"/>
</dbReference>
<evidence type="ECO:0000256" key="8">
    <source>
        <dbReference type="ARBA" id="ARBA00023027"/>
    </source>
</evidence>
<dbReference type="InterPro" id="IPR006366">
    <property type="entry name" value="CobA/CysG_C"/>
</dbReference>
<dbReference type="InterPro" id="IPR012409">
    <property type="entry name" value="Sirohaem_synth"/>
</dbReference>
<dbReference type="SUPFAM" id="SSF75615">
    <property type="entry name" value="Siroheme synthase middle domains-like"/>
    <property type="match status" value="1"/>
</dbReference>
<dbReference type="Gene3D" id="3.30.950.10">
    <property type="entry name" value="Methyltransferase, Cobalt-precorrin-4 Transmethylase, Domain 2"/>
    <property type="match status" value="1"/>
</dbReference>
<dbReference type="Gene3D" id="1.10.8.210">
    <property type="entry name" value="Sirohaem synthase, dimerisation domain"/>
    <property type="match status" value="1"/>
</dbReference>
<keyword evidence="10" id="KW-0627">Porphyrin biosynthesis</keyword>
<reference evidence="19" key="1">
    <citation type="submission" date="2021-12" db="EMBL/GenBank/DDBJ databases">
        <authorList>
            <person name="Li Y."/>
        </authorList>
    </citation>
    <scope>NUCLEOTIDE SEQUENCE</scope>
    <source>
        <strain evidence="19">DKSPLA3</strain>
    </source>
</reference>
<dbReference type="Pfam" id="PF13241">
    <property type="entry name" value="NAD_binding_7"/>
    <property type="match status" value="1"/>
</dbReference>
<dbReference type="NCBIfam" id="TIGR01470">
    <property type="entry name" value="cysG_Nterm"/>
    <property type="match status" value="1"/>
</dbReference>
<dbReference type="EC" id="2.1.1.107" evidence="19"/>
<comment type="similarity">
    <text evidence="2 15">Belongs to the precorrin methyltransferase family.</text>
</comment>
<evidence type="ECO:0000259" key="17">
    <source>
        <dbReference type="Pfam" id="PF10414"/>
    </source>
</evidence>
<evidence type="ECO:0000256" key="12">
    <source>
        <dbReference type="ARBA" id="ARBA00025705"/>
    </source>
</evidence>
<name>A0A9X1SZM2_9HYPH</name>
<evidence type="ECO:0000313" key="19">
    <source>
        <dbReference type="EMBL" id="MCD7108521.1"/>
    </source>
</evidence>
<dbReference type="Gene3D" id="3.30.160.110">
    <property type="entry name" value="Siroheme synthase, domain 2"/>
    <property type="match status" value="1"/>
</dbReference>
<dbReference type="PROSITE" id="PS00839">
    <property type="entry name" value="SUMT_1"/>
    <property type="match status" value="1"/>
</dbReference>
<evidence type="ECO:0000256" key="13">
    <source>
        <dbReference type="ARBA" id="ARBA00047561"/>
    </source>
</evidence>
<feature type="domain" description="Sirohaem synthase dimerisation" evidence="17">
    <location>
        <begin position="194"/>
        <end position="228"/>
    </location>
</feature>
<evidence type="ECO:0000259" key="16">
    <source>
        <dbReference type="Pfam" id="PF00590"/>
    </source>
</evidence>
<keyword evidence="8" id="KW-0520">NAD</keyword>
<dbReference type="InterPro" id="IPR036291">
    <property type="entry name" value="NAD(P)-bd_dom_sf"/>
</dbReference>
<dbReference type="GO" id="GO:0009236">
    <property type="term" value="P:cobalamin biosynthetic process"/>
    <property type="evidence" value="ECO:0007669"/>
    <property type="project" value="UniProtKB-KW"/>
</dbReference>
<dbReference type="Pfam" id="PF00590">
    <property type="entry name" value="TP_methylase"/>
    <property type="match status" value="1"/>
</dbReference>
<comment type="pathway">
    <text evidence="1">Porphyrin-containing compound metabolism; siroheme biosynthesis; sirohydrochlorin from precorrin-2: step 1/1.</text>
</comment>
<dbReference type="EC" id="1.3.1.76" evidence="19"/>
<dbReference type="Gene3D" id="3.40.1010.10">
    <property type="entry name" value="Cobalt-precorrin-4 Transmethylase, Domain 1"/>
    <property type="match status" value="1"/>
</dbReference>
<comment type="pathway">
    <text evidence="12">Porphyrin-containing compound metabolism; siroheme biosynthesis; precorrin-2 from uroporphyrinogen III: step 1/1.</text>
</comment>
<evidence type="ECO:0000313" key="20">
    <source>
        <dbReference type="Proteomes" id="UP001139089"/>
    </source>
</evidence>
<feature type="active site" description="Proton acceptor" evidence="14">
    <location>
        <position position="293"/>
    </location>
</feature>
<dbReference type="PROSITE" id="PS00840">
    <property type="entry name" value="SUMT_2"/>
    <property type="match status" value="1"/>
</dbReference>
<keyword evidence="6" id="KW-0949">S-adenosyl-L-methionine</keyword>
<dbReference type="GO" id="GO:0051287">
    <property type="term" value="F:NAD binding"/>
    <property type="evidence" value="ECO:0007669"/>
    <property type="project" value="InterPro"/>
</dbReference>
<feature type="domain" description="Siroheme synthase central" evidence="18">
    <location>
        <begin position="165"/>
        <end position="185"/>
    </location>
</feature>
<dbReference type="SUPFAM" id="SSF53790">
    <property type="entry name" value="Tetrapyrrole methylase"/>
    <property type="match status" value="1"/>
</dbReference>
<dbReference type="NCBIfam" id="NF004790">
    <property type="entry name" value="PRK06136.1"/>
    <property type="match status" value="1"/>
</dbReference>
<dbReference type="InterPro" id="IPR000878">
    <property type="entry name" value="4pyrrol_Mease"/>
</dbReference>
<dbReference type="GO" id="GO:0019354">
    <property type="term" value="P:siroheme biosynthetic process"/>
    <property type="evidence" value="ECO:0007669"/>
    <property type="project" value="InterPro"/>
</dbReference>
<dbReference type="SUPFAM" id="SSF51735">
    <property type="entry name" value="NAD(P)-binding Rossmann-fold domains"/>
    <property type="match status" value="1"/>
</dbReference>
<sequence>MERVSLLQSDANGAREVSPARTAARVEALAKLPVFWGLEGKRVVLAGGTEGACWKAELLAACGAEVHVYAPDDTLCDVFADMLLRHAADSATGQARGAFVHHAQGWTAGVLAGAALAIADCEEDDEARAFHAAAIAAGVPVNVIDKPAFCQFQFGSIVNRSPVVVAISTDGAAPILAQAIRRRIETLLPQSLKGWSALAQSLRDAVAMRLHPGPERRAFWERFVDRAFTSVPTPQSAADLVAEADRLAAGRRETRDGPAPGKVTLVGAGPGDAELLTLKAVRALQAADVILFDDLVSGDVLELARREAKRMLVGKRGGRTSCKQEDINAMMVTFAKAGKTVVRLKSGDPMVFGRAGEEIACLEAHGIPVDVVPGITAASALASRLGVSLTHRDHTHAVRFITGHSRKGCLPTDVDWRACADPRTTTVFYMGGRTAPAIAERLMAEGMAGNMPVVIASDISRAEERRWHGTVSTMHIGIAEIGYDNPVLIGVGSVFPRASAESHMVAPDDSSECPLQRISI</sequence>
<keyword evidence="9 19" id="KW-0456">Lyase</keyword>
<dbReference type="InterPro" id="IPR014777">
    <property type="entry name" value="4pyrrole_Mease_sub1"/>
</dbReference>
<keyword evidence="20" id="KW-1185">Reference proteome</keyword>
<feature type="active site" description="Proton donor" evidence="14">
    <location>
        <position position="315"/>
    </location>
</feature>
<dbReference type="InterPro" id="IPR050161">
    <property type="entry name" value="Siro_Cobalamin_biosynth"/>
</dbReference>
<keyword evidence="4 15" id="KW-0489">Methyltransferase</keyword>
<dbReference type="Pfam" id="PF10414">
    <property type="entry name" value="CysG_dimeriser"/>
    <property type="match status" value="1"/>
</dbReference>
<dbReference type="EC" id="4.99.1.4" evidence="19"/>
<dbReference type="InterPro" id="IPR019478">
    <property type="entry name" value="Sirohaem_synthase_dimer_dom"/>
</dbReference>
<dbReference type="NCBIfam" id="TIGR01469">
    <property type="entry name" value="cobA_cysG_Cterm"/>
    <property type="match status" value="1"/>
</dbReference>
<dbReference type="Pfam" id="PF14824">
    <property type="entry name" value="Sirohm_synth_M"/>
    <property type="match status" value="1"/>
</dbReference>
<evidence type="ECO:0000256" key="3">
    <source>
        <dbReference type="ARBA" id="ARBA00022573"/>
    </source>
</evidence>
<evidence type="ECO:0000259" key="18">
    <source>
        <dbReference type="Pfam" id="PF14824"/>
    </source>
</evidence>
<dbReference type="InterPro" id="IPR037115">
    <property type="entry name" value="Sirohaem_synt_dimer_dom_sf"/>
</dbReference>
<organism evidence="19 20">
    <name type="scientific">Rhizobium quercicola</name>
    <dbReference type="NCBI Taxonomy" id="2901226"/>
    <lineage>
        <taxon>Bacteria</taxon>
        <taxon>Pseudomonadati</taxon>
        <taxon>Pseudomonadota</taxon>
        <taxon>Alphaproteobacteria</taxon>
        <taxon>Hyphomicrobiales</taxon>
        <taxon>Rhizobiaceae</taxon>
        <taxon>Rhizobium/Agrobacterium group</taxon>
        <taxon>Rhizobium</taxon>
    </lineage>
</organism>
<dbReference type="CDD" id="cd11642">
    <property type="entry name" value="SUMT"/>
    <property type="match status" value="1"/>
</dbReference>
<dbReference type="EMBL" id="JAJOZR010000003">
    <property type="protein sequence ID" value="MCD7108521.1"/>
    <property type="molecule type" value="Genomic_DNA"/>
</dbReference>
<evidence type="ECO:0000256" key="10">
    <source>
        <dbReference type="ARBA" id="ARBA00023244"/>
    </source>
</evidence>
<dbReference type="PIRSF" id="PIRSF036426">
    <property type="entry name" value="Sirohaem_synth"/>
    <property type="match status" value="1"/>
</dbReference>
<evidence type="ECO:0000256" key="1">
    <source>
        <dbReference type="ARBA" id="ARBA00005010"/>
    </source>
</evidence>
<evidence type="ECO:0000256" key="15">
    <source>
        <dbReference type="RuleBase" id="RU003960"/>
    </source>
</evidence>
<keyword evidence="5 15" id="KW-0808">Transferase</keyword>
<gene>
    <name evidence="19" type="primary">cysG</name>
    <name evidence="19" type="ORF">LRX75_05630</name>
</gene>
<evidence type="ECO:0000256" key="4">
    <source>
        <dbReference type="ARBA" id="ARBA00022603"/>
    </source>
</evidence>
<dbReference type="Gene3D" id="3.40.50.720">
    <property type="entry name" value="NAD(P)-binding Rossmann-like Domain"/>
    <property type="match status" value="1"/>
</dbReference>
<dbReference type="InterPro" id="IPR028281">
    <property type="entry name" value="Sirohaem_synthase_central"/>
</dbReference>
<evidence type="ECO:0000256" key="5">
    <source>
        <dbReference type="ARBA" id="ARBA00022679"/>
    </source>
</evidence>
<dbReference type="NCBIfam" id="NF007922">
    <property type="entry name" value="PRK10637.1"/>
    <property type="match status" value="1"/>
</dbReference>
<dbReference type="RefSeq" id="WP_231812609.1">
    <property type="nucleotide sequence ID" value="NZ_JAJOZR010000003.1"/>
</dbReference>
<dbReference type="Proteomes" id="UP001139089">
    <property type="component" value="Unassembled WGS sequence"/>
</dbReference>
<proteinExistence type="inferred from homology"/>
<dbReference type="GO" id="GO:0043115">
    <property type="term" value="F:precorrin-2 dehydrogenase activity"/>
    <property type="evidence" value="ECO:0007669"/>
    <property type="project" value="UniProtKB-EC"/>
</dbReference>
<dbReference type="GO" id="GO:0051266">
    <property type="term" value="F:sirohydrochlorin ferrochelatase activity"/>
    <property type="evidence" value="ECO:0007669"/>
    <property type="project" value="UniProtKB-EC"/>
</dbReference>
<dbReference type="GO" id="GO:0032259">
    <property type="term" value="P:methylation"/>
    <property type="evidence" value="ECO:0007669"/>
    <property type="project" value="UniProtKB-KW"/>
</dbReference>
<feature type="domain" description="Tetrapyrrole methylase" evidence="16">
    <location>
        <begin position="262"/>
        <end position="473"/>
    </location>
</feature>
<accession>A0A9X1SZM2</accession>
<dbReference type="PANTHER" id="PTHR45790">
    <property type="entry name" value="SIROHEME SYNTHASE-RELATED"/>
    <property type="match status" value="1"/>
</dbReference>
<dbReference type="AlphaFoldDB" id="A0A9X1SZM2"/>
<dbReference type="InterPro" id="IPR014776">
    <property type="entry name" value="4pyrrole_Mease_sub2"/>
</dbReference>
<comment type="caution">
    <text evidence="19">The sequence shown here is derived from an EMBL/GenBank/DDBJ whole genome shotgun (WGS) entry which is preliminary data.</text>
</comment>
<evidence type="ECO:0000256" key="7">
    <source>
        <dbReference type="ARBA" id="ARBA00023002"/>
    </source>
</evidence>
<keyword evidence="11" id="KW-0511">Multifunctional enzyme</keyword>
<evidence type="ECO:0000256" key="2">
    <source>
        <dbReference type="ARBA" id="ARBA00005879"/>
    </source>
</evidence>
<evidence type="ECO:0000256" key="9">
    <source>
        <dbReference type="ARBA" id="ARBA00023239"/>
    </source>
</evidence>
<evidence type="ECO:0000256" key="14">
    <source>
        <dbReference type="PIRSR" id="PIRSR036426-1"/>
    </source>
</evidence>
<evidence type="ECO:0000256" key="6">
    <source>
        <dbReference type="ARBA" id="ARBA00022691"/>
    </source>
</evidence>
<dbReference type="GO" id="GO:0004851">
    <property type="term" value="F:uroporphyrin-III C-methyltransferase activity"/>
    <property type="evidence" value="ECO:0007669"/>
    <property type="project" value="UniProtKB-EC"/>
</dbReference>